<feature type="non-terminal residue" evidence="3">
    <location>
        <position position="1"/>
    </location>
</feature>
<feature type="non-terminal residue" evidence="3">
    <location>
        <position position="55"/>
    </location>
</feature>
<keyword evidence="4" id="KW-1185">Reference proteome</keyword>
<evidence type="ECO:0000256" key="1">
    <source>
        <dbReference type="SAM" id="SignalP"/>
    </source>
</evidence>
<dbReference type="GO" id="GO:0005576">
    <property type="term" value="C:extracellular region"/>
    <property type="evidence" value="ECO:0007669"/>
    <property type="project" value="InterPro"/>
</dbReference>
<protein>
    <submittedName>
        <fullName evidence="3">AMP1 protein</fullName>
    </submittedName>
</protein>
<feature type="signal peptide" evidence="1">
    <location>
        <begin position="1"/>
        <end position="20"/>
    </location>
</feature>
<feature type="chain" id="PRO_5029746114" evidence="1">
    <location>
        <begin position="21"/>
        <end position="55"/>
    </location>
</feature>
<evidence type="ECO:0000313" key="3">
    <source>
        <dbReference type="EMBL" id="NXK66946.1"/>
    </source>
</evidence>
<accession>A0A7L0LCG5</accession>
<dbReference type="SUPFAM" id="SSF57392">
    <property type="entry name" value="Defensin-like"/>
    <property type="match status" value="1"/>
</dbReference>
<dbReference type="Pfam" id="PF00711">
    <property type="entry name" value="Defensin_beta"/>
    <property type="match status" value="1"/>
</dbReference>
<proteinExistence type="predicted"/>
<evidence type="ECO:0000259" key="2">
    <source>
        <dbReference type="Pfam" id="PF00711"/>
    </source>
</evidence>
<dbReference type="EMBL" id="VXAN01000307">
    <property type="protein sequence ID" value="NXK66946.1"/>
    <property type="molecule type" value="Genomic_DNA"/>
</dbReference>
<dbReference type="AlphaFoldDB" id="A0A7L0LCG5"/>
<evidence type="ECO:0000313" key="4">
    <source>
        <dbReference type="Proteomes" id="UP000567822"/>
    </source>
</evidence>
<feature type="domain" description="Beta-defensin-like" evidence="2">
    <location>
        <begin position="23"/>
        <end position="55"/>
    </location>
</feature>
<organism evidence="3 4">
    <name type="scientific">Sylvietta virens</name>
    <name type="common">Green crombec</name>
    <dbReference type="NCBI Taxonomy" id="208069"/>
    <lineage>
        <taxon>Eukaryota</taxon>
        <taxon>Metazoa</taxon>
        <taxon>Chordata</taxon>
        <taxon>Craniata</taxon>
        <taxon>Vertebrata</taxon>
        <taxon>Euteleostomi</taxon>
        <taxon>Archelosauria</taxon>
        <taxon>Archosauria</taxon>
        <taxon>Dinosauria</taxon>
        <taxon>Saurischia</taxon>
        <taxon>Theropoda</taxon>
        <taxon>Coelurosauria</taxon>
        <taxon>Aves</taxon>
        <taxon>Neognathae</taxon>
        <taxon>Neoaves</taxon>
        <taxon>Telluraves</taxon>
        <taxon>Australaves</taxon>
        <taxon>Passeriformes</taxon>
        <taxon>Sylvioidea</taxon>
        <taxon>Sylviidae</taxon>
        <taxon>Acrocephalinae</taxon>
        <taxon>Sylvietta</taxon>
    </lineage>
</organism>
<name>A0A7L0LCG5_9SYLV</name>
<reference evidence="3 4" key="1">
    <citation type="submission" date="2019-09" db="EMBL/GenBank/DDBJ databases">
        <title>Bird 10,000 Genomes (B10K) Project - Family phase.</title>
        <authorList>
            <person name="Zhang G."/>
        </authorList>
    </citation>
    <scope>NUCLEOTIDE SEQUENCE [LARGE SCALE GENOMIC DNA]</scope>
    <source>
        <strain evidence="3">B10K-DU-009-59</strain>
        <tissue evidence="3">Muscle</tissue>
    </source>
</reference>
<dbReference type="GO" id="GO:0006952">
    <property type="term" value="P:defense response"/>
    <property type="evidence" value="ECO:0007669"/>
    <property type="project" value="InterPro"/>
</dbReference>
<comment type="caution">
    <text evidence="3">The sequence shown here is derived from an EMBL/GenBank/DDBJ whole genome shotgun (WGS) entry which is preliminary data.</text>
</comment>
<sequence length="55" mass="6020">MKILFLLFPLFLLLVQGASGSATTCWRQHGFCSRHVCPRGLNVVGRCGPGIVCCR</sequence>
<gene>
    <name evidence="3" type="primary">Amp1_2</name>
    <name evidence="3" type="ORF">SYLVIR_R15696</name>
</gene>
<keyword evidence="1" id="KW-0732">Signal</keyword>
<dbReference type="Proteomes" id="UP000567822">
    <property type="component" value="Unassembled WGS sequence"/>
</dbReference>
<dbReference type="InterPro" id="IPR001855">
    <property type="entry name" value="Defensin_beta-like"/>
</dbReference>